<accession>A0A078MTB5</accession>
<keyword evidence="3 6" id="KW-0812">Transmembrane</keyword>
<dbReference type="PANTHER" id="PTHR38459">
    <property type="entry name" value="PROPHAGE BACTOPRENOL-LINKED GLUCOSE TRANSLOCASE HOMOLOG"/>
    <property type="match status" value="1"/>
</dbReference>
<dbReference type="GO" id="GO:0000271">
    <property type="term" value="P:polysaccharide biosynthetic process"/>
    <property type="evidence" value="ECO:0007669"/>
    <property type="project" value="InterPro"/>
</dbReference>
<comment type="similarity">
    <text evidence="2">Belongs to the GtrA family.</text>
</comment>
<comment type="subcellular location">
    <subcellularLocation>
        <location evidence="1">Membrane</location>
        <topology evidence="1">Multi-pass membrane protein</topology>
    </subcellularLocation>
</comment>
<dbReference type="InterPro" id="IPR051401">
    <property type="entry name" value="GtrA_CellWall_Glycosyl"/>
</dbReference>
<protein>
    <submittedName>
        <fullName evidence="8">GtrA-like protein</fullName>
    </submittedName>
</protein>
<dbReference type="InterPro" id="IPR007267">
    <property type="entry name" value="GtrA_DPMS_TM"/>
</dbReference>
<feature type="domain" description="GtrA/DPMS transmembrane" evidence="7">
    <location>
        <begin position="21"/>
        <end position="133"/>
    </location>
</feature>
<keyword evidence="5 6" id="KW-0472">Membrane</keyword>
<feature type="transmembrane region" description="Helical" evidence="6">
    <location>
        <begin position="114"/>
        <end position="132"/>
    </location>
</feature>
<evidence type="ECO:0000256" key="2">
    <source>
        <dbReference type="ARBA" id="ARBA00009399"/>
    </source>
</evidence>
<feature type="transmembrane region" description="Helical" evidence="6">
    <location>
        <begin position="18"/>
        <end position="42"/>
    </location>
</feature>
<dbReference type="AlphaFoldDB" id="A0A078MTB5"/>
<feature type="transmembrane region" description="Helical" evidence="6">
    <location>
        <begin position="80"/>
        <end position="102"/>
    </location>
</feature>
<dbReference type="PATRIC" id="fig|1461584.3.peg.1363"/>
<dbReference type="GO" id="GO:0005886">
    <property type="term" value="C:plasma membrane"/>
    <property type="evidence" value="ECO:0007669"/>
    <property type="project" value="TreeGrafter"/>
</dbReference>
<sequence length="138" mass="14898">MTTGQAARQGAPGLRWSAFVFLAAGIGNNVVTFAEYTVLTVWGVEPSLAVTAAYLTGLGITFSVNRRWTFRHRQGRGPALLRFLAVSLTGYLLNLAILQALLAGTGLGPIPAQLAAVTLVAFFTFTALRTWVFRERRA</sequence>
<evidence type="ECO:0000256" key="3">
    <source>
        <dbReference type="ARBA" id="ARBA00022692"/>
    </source>
</evidence>
<evidence type="ECO:0000256" key="4">
    <source>
        <dbReference type="ARBA" id="ARBA00022989"/>
    </source>
</evidence>
<dbReference type="EMBL" id="LN483070">
    <property type="protein sequence ID" value="CEA08041.1"/>
    <property type="molecule type" value="Genomic_DNA"/>
</dbReference>
<reference evidence="8" key="1">
    <citation type="submission" date="2014-07" db="EMBL/GenBank/DDBJ databases">
        <authorList>
            <person name="Urmite Genomes Urmite Genomes"/>
        </authorList>
    </citation>
    <scope>NUCLEOTIDE SEQUENCE</scope>
    <source>
        <strain evidence="8">11W110_air</strain>
    </source>
</reference>
<keyword evidence="4 6" id="KW-1133">Transmembrane helix</keyword>
<proteinExistence type="inferred from homology"/>
<gene>
    <name evidence="8" type="ORF">BN1051_01377</name>
</gene>
<feature type="transmembrane region" description="Helical" evidence="6">
    <location>
        <begin position="48"/>
        <end position="68"/>
    </location>
</feature>
<evidence type="ECO:0000313" key="8">
    <source>
        <dbReference type="EMBL" id="CEA08041.1"/>
    </source>
</evidence>
<evidence type="ECO:0000256" key="6">
    <source>
        <dbReference type="SAM" id="Phobius"/>
    </source>
</evidence>
<name>A0A078MTB5_9MICC</name>
<dbReference type="Pfam" id="PF04138">
    <property type="entry name" value="GtrA_DPMS_TM"/>
    <property type="match status" value="1"/>
</dbReference>
<evidence type="ECO:0000256" key="5">
    <source>
        <dbReference type="ARBA" id="ARBA00023136"/>
    </source>
</evidence>
<evidence type="ECO:0000256" key="1">
    <source>
        <dbReference type="ARBA" id="ARBA00004141"/>
    </source>
</evidence>
<evidence type="ECO:0000259" key="7">
    <source>
        <dbReference type="Pfam" id="PF04138"/>
    </source>
</evidence>
<organism evidence="8">
    <name type="scientific">Arthrobacter saudimassiliensis</name>
    <dbReference type="NCBI Taxonomy" id="1461584"/>
    <lineage>
        <taxon>Bacteria</taxon>
        <taxon>Bacillati</taxon>
        <taxon>Actinomycetota</taxon>
        <taxon>Actinomycetes</taxon>
        <taxon>Micrococcales</taxon>
        <taxon>Micrococcaceae</taxon>
        <taxon>Arthrobacter</taxon>
    </lineage>
</organism>
<dbReference type="PANTHER" id="PTHR38459:SF1">
    <property type="entry name" value="PROPHAGE BACTOPRENOL-LINKED GLUCOSE TRANSLOCASE HOMOLOG"/>
    <property type="match status" value="1"/>
</dbReference>